<evidence type="ECO:0000256" key="4">
    <source>
        <dbReference type="SAM" id="MobiDB-lite"/>
    </source>
</evidence>
<dbReference type="PROSITE" id="PS00463">
    <property type="entry name" value="ZN2_CY6_FUNGAL_1"/>
    <property type="match status" value="1"/>
</dbReference>
<feature type="region of interest" description="Disordered" evidence="4">
    <location>
        <begin position="669"/>
        <end position="688"/>
    </location>
</feature>
<proteinExistence type="predicted"/>
<evidence type="ECO:0000313" key="7">
    <source>
        <dbReference type="Proteomes" id="UP000639643"/>
    </source>
</evidence>
<dbReference type="GO" id="GO:0006351">
    <property type="term" value="P:DNA-templated transcription"/>
    <property type="evidence" value="ECO:0007669"/>
    <property type="project" value="InterPro"/>
</dbReference>
<accession>A0A8H6N8L2</accession>
<keyword evidence="2" id="KW-0479">Metal-binding</keyword>
<dbReference type="Pfam" id="PF04082">
    <property type="entry name" value="Fungal_trans"/>
    <property type="match status" value="1"/>
</dbReference>
<dbReference type="GO" id="GO:0008270">
    <property type="term" value="F:zinc ion binding"/>
    <property type="evidence" value="ECO:0007669"/>
    <property type="project" value="InterPro"/>
</dbReference>
<dbReference type="OrthoDB" id="4934715at2759"/>
<dbReference type="CDD" id="cd00067">
    <property type="entry name" value="GAL4"/>
    <property type="match status" value="1"/>
</dbReference>
<dbReference type="InterPro" id="IPR001138">
    <property type="entry name" value="Zn2Cys6_DnaBD"/>
</dbReference>
<dbReference type="Pfam" id="PF00172">
    <property type="entry name" value="Zn_clus"/>
    <property type="match status" value="1"/>
</dbReference>
<dbReference type="AlphaFoldDB" id="A0A8H6N8L2"/>
<comment type="caution">
    <text evidence="6">The sequence shown here is derived from an EMBL/GenBank/DDBJ whole genome shotgun (WGS) entry which is preliminary data.</text>
</comment>
<evidence type="ECO:0000256" key="1">
    <source>
        <dbReference type="ARBA" id="ARBA00004123"/>
    </source>
</evidence>
<dbReference type="PANTHER" id="PTHR31001">
    <property type="entry name" value="UNCHARACTERIZED TRANSCRIPTIONAL REGULATORY PROTEIN"/>
    <property type="match status" value="1"/>
</dbReference>
<organism evidence="6 7">
    <name type="scientific">Colletotrichum musicola</name>
    <dbReference type="NCBI Taxonomy" id="2175873"/>
    <lineage>
        <taxon>Eukaryota</taxon>
        <taxon>Fungi</taxon>
        <taxon>Dikarya</taxon>
        <taxon>Ascomycota</taxon>
        <taxon>Pezizomycotina</taxon>
        <taxon>Sordariomycetes</taxon>
        <taxon>Hypocreomycetidae</taxon>
        <taxon>Glomerellales</taxon>
        <taxon>Glomerellaceae</taxon>
        <taxon>Colletotrichum</taxon>
        <taxon>Colletotrichum orchidearum species complex</taxon>
    </lineage>
</organism>
<feature type="region of interest" description="Disordered" evidence="4">
    <location>
        <begin position="66"/>
        <end position="104"/>
    </location>
</feature>
<dbReference type="InterPro" id="IPR007219">
    <property type="entry name" value="XnlR_reg_dom"/>
</dbReference>
<feature type="compositionally biased region" description="Low complexity" evidence="4">
    <location>
        <begin position="72"/>
        <end position="83"/>
    </location>
</feature>
<dbReference type="SMART" id="SM00906">
    <property type="entry name" value="Fungal_trans"/>
    <property type="match status" value="1"/>
</dbReference>
<dbReference type="Proteomes" id="UP000639643">
    <property type="component" value="Unassembled WGS sequence"/>
</dbReference>
<sequence length="754" mass="83039">MSDIAQFTSVFRAQSLSDHQRRVTKRNRQAVSCQACRARKLRCDRSQPCGACAKRGDGEGCRFGAASNTPASSSTGGKTTNSTPIVSAARASSPRRGPDQQPRQEVQLRLQRLEDMVQDLVRSGAGPPAGREQRPSCAVPAAAVPTPTDSEPSPTSAPPEGDEAHYGPTHWTALLHHIREIQTALEPRNMPPPEPPLGGACSLGPDLLFGAVSPAITIQDVLAGLPPRQDADRLVGVYFGARFSAVPFIHTGRFRREYEAFWQAPESTSFLWISILFSVIASAAIIVKAKGNAAALGLGAPPDEPRDYAGRAVRSLVRGDYLSARSYSVEAALMVAYTRNIASRDLDPVLWNMFGVATRLAQRSGYHLEPSSRGGGVSPFEAEMRRRAWFFCEAFDVLLSFQLGMPPVIHEADGDALPPGNYADEDFDEDTRLMPPPRAALDPTPSLYHHWKSGLCRILRRVVRHALSPSPGDDYSRTCALDSELRRWEADLPSCLAARPIREAGLSEPNHVVMHRVVLELMHGKAVCVLHRRYLRRGGGDCGGNDARFEASRRACRAAALRVLELHEEFDREASPGGRLYEDRYMLSSLTLHDFMIAAMVICLDLNEGVEWKLTMVKISDDDYERKMNALRTASRIWSARSDCSRDARHAAAVLRAMLQRLERREEAAVSTPPATGLSETDGMGQGQEGDGVYQGDFDFATLDEALNDPGNLDWVSLVFRRGNVCVRANFWQNLLDQYLSMDRNGQFSMDLSI</sequence>
<dbReference type="Gene3D" id="4.10.240.10">
    <property type="entry name" value="Zn(2)-C6 fungal-type DNA-binding domain"/>
    <property type="match status" value="1"/>
</dbReference>
<dbReference type="PANTHER" id="PTHR31001:SF49">
    <property type="entry name" value="ZN(II)2CYS6 TRANSCRIPTION FACTOR (EUROFUNG)"/>
    <property type="match status" value="1"/>
</dbReference>
<dbReference type="EMBL" id="WIGM01000502">
    <property type="protein sequence ID" value="KAF6823445.1"/>
    <property type="molecule type" value="Genomic_DNA"/>
</dbReference>
<evidence type="ECO:0000256" key="3">
    <source>
        <dbReference type="ARBA" id="ARBA00023242"/>
    </source>
</evidence>
<dbReference type="CDD" id="cd12148">
    <property type="entry name" value="fungal_TF_MHR"/>
    <property type="match status" value="1"/>
</dbReference>
<evidence type="ECO:0000313" key="6">
    <source>
        <dbReference type="EMBL" id="KAF6823445.1"/>
    </source>
</evidence>
<evidence type="ECO:0000256" key="2">
    <source>
        <dbReference type="ARBA" id="ARBA00022723"/>
    </source>
</evidence>
<dbReference type="SUPFAM" id="SSF57701">
    <property type="entry name" value="Zn2/Cys6 DNA-binding domain"/>
    <property type="match status" value="1"/>
</dbReference>
<feature type="region of interest" description="Disordered" evidence="4">
    <location>
        <begin position="122"/>
        <end position="164"/>
    </location>
</feature>
<protein>
    <recommendedName>
        <fullName evidence="5">Zn(2)-C6 fungal-type domain-containing protein</fullName>
    </recommendedName>
</protein>
<dbReference type="SMART" id="SM00066">
    <property type="entry name" value="GAL4"/>
    <property type="match status" value="1"/>
</dbReference>
<dbReference type="GO" id="GO:0003677">
    <property type="term" value="F:DNA binding"/>
    <property type="evidence" value="ECO:0007669"/>
    <property type="project" value="InterPro"/>
</dbReference>
<dbReference type="PROSITE" id="PS50048">
    <property type="entry name" value="ZN2_CY6_FUNGAL_2"/>
    <property type="match status" value="1"/>
</dbReference>
<feature type="domain" description="Zn(2)-C6 fungal-type" evidence="5">
    <location>
        <begin position="32"/>
        <end position="63"/>
    </location>
</feature>
<dbReference type="GO" id="GO:0000981">
    <property type="term" value="F:DNA-binding transcription factor activity, RNA polymerase II-specific"/>
    <property type="evidence" value="ECO:0007669"/>
    <property type="project" value="InterPro"/>
</dbReference>
<feature type="compositionally biased region" description="Low complexity" evidence="4">
    <location>
        <begin position="138"/>
        <end position="154"/>
    </location>
</feature>
<gene>
    <name evidence="6" type="ORF">CMUS01_10683</name>
</gene>
<comment type="subcellular location">
    <subcellularLocation>
        <location evidence="1">Nucleus</location>
    </subcellularLocation>
</comment>
<reference evidence="6" key="1">
    <citation type="journal article" date="2020" name="Phytopathology">
        <title>Genome Sequence Resources of Colletotrichum truncatum, C. plurivorum, C. musicola, and C. sojae: Four Species Pathogenic to Soybean (Glycine max).</title>
        <authorList>
            <person name="Rogerio F."/>
            <person name="Boufleur T.R."/>
            <person name="Ciampi-Guillardi M."/>
            <person name="Sukno S.A."/>
            <person name="Thon M.R."/>
            <person name="Massola Junior N.S."/>
            <person name="Baroncelli R."/>
        </authorList>
    </citation>
    <scope>NUCLEOTIDE SEQUENCE</scope>
    <source>
        <strain evidence="6">LFN0074</strain>
    </source>
</reference>
<evidence type="ECO:0000259" key="5">
    <source>
        <dbReference type="PROSITE" id="PS50048"/>
    </source>
</evidence>
<dbReference type="InterPro" id="IPR036864">
    <property type="entry name" value="Zn2-C6_fun-type_DNA-bd_sf"/>
</dbReference>
<keyword evidence="3" id="KW-0539">Nucleus</keyword>
<dbReference type="InterPro" id="IPR050613">
    <property type="entry name" value="Sec_Metabolite_Reg"/>
</dbReference>
<keyword evidence="7" id="KW-1185">Reference proteome</keyword>
<dbReference type="GO" id="GO:0005634">
    <property type="term" value="C:nucleus"/>
    <property type="evidence" value="ECO:0007669"/>
    <property type="project" value="UniProtKB-SubCell"/>
</dbReference>
<name>A0A8H6N8L2_9PEZI</name>